<accession>A0A8J3UW17</accession>
<organism evidence="2 3">
    <name type="scientific">Planotetraspora silvatica</name>
    <dbReference type="NCBI Taxonomy" id="234614"/>
    <lineage>
        <taxon>Bacteria</taxon>
        <taxon>Bacillati</taxon>
        <taxon>Actinomycetota</taxon>
        <taxon>Actinomycetes</taxon>
        <taxon>Streptosporangiales</taxon>
        <taxon>Streptosporangiaceae</taxon>
        <taxon>Planotetraspora</taxon>
    </lineage>
</organism>
<dbReference type="EMBL" id="BOOQ01000053">
    <property type="protein sequence ID" value="GII50536.1"/>
    <property type="molecule type" value="Genomic_DNA"/>
</dbReference>
<keyword evidence="3" id="KW-1185">Reference proteome</keyword>
<proteinExistence type="predicted"/>
<evidence type="ECO:0000259" key="1">
    <source>
        <dbReference type="Pfam" id="PF01738"/>
    </source>
</evidence>
<gene>
    <name evidence="2" type="ORF">Psi02_69600</name>
</gene>
<protein>
    <submittedName>
        <fullName evidence="2">Carboxymethylenebutenolidase</fullName>
    </submittedName>
</protein>
<reference evidence="2" key="1">
    <citation type="submission" date="2021-01" db="EMBL/GenBank/DDBJ databases">
        <title>Whole genome shotgun sequence of Planotetraspora silvatica NBRC 100141.</title>
        <authorList>
            <person name="Komaki H."/>
            <person name="Tamura T."/>
        </authorList>
    </citation>
    <scope>NUCLEOTIDE SEQUENCE</scope>
    <source>
        <strain evidence="2">NBRC 100141</strain>
    </source>
</reference>
<dbReference type="Gene3D" id="3.40.50.1820">
    <property type="entry name" value="alpha/beta hydrolase"/>
    <property type="match status" value="1"/>
</dbReference>
<dbReference type="InterPro" id="IPR002925">
    <property type="entry name" value="Dienelactn_hydro"/>
</dbReference>
<evidence type="ECO:0000313" key="2">
    <source>
        <dbReference type="EMBL" id="GII50536.1"/>
    </source>
</evidence>
<dbReference type="AlphaFoldDB" id="A0A8J3UW17"/>
<name>A0A8J3UW17_9ACTN</name>
<dbReference type="InterPro" id="IPR051049">
    <property type="entry name" value="Dienelactone_hydrolase-like"/>
</dbReference>
<dbReference type="Proteomes" id="UP000644610">
    <property type="component" value="Unassembled WGS sequence"/>
</dbReference>
<dbReference type="Pfam" id="PF01738">
    <property type="entry name" value="DLH"/>
    <property type="match status" value="1"/>
</dbReference>
<feature type="domain" description="Dienelactone hydrolase" evidence="1">
    <location>
        <begin position="20"/>
        <end position="244"/>
    </location>
</feature>
<dbReference type="PANTHER" id="PTHR46623">
    <property type="entry name" value="CARBOXYMETHYLENEBUTENOLIDASE-RELATED"/>
    <property type="match status" value="1"/>
</dbReference>
<comment type="caution">
    <text evidence="2">The sequence shown here is derived from an EMBL/GenBank/DDBJ whole genome shotgun (WGS) entry which is preliminary data.</text>
</comment>
<dbReference type="PANTHER" id="PTHR46623:SF6">
    <property type="entry name" value="ALPHA_BETA-HYDROLASES SUPERFAMILY PROTEIN"/>
    <property type="match status" value="1"/>
</dbReference>
<dbReference type="RefSeq" id="WP_203980034.1">
    <property type="nucleotide sequence ID" value="NZ_BAAAKY010000029.1"/>
</dbReference>
<dbReference type="InterPro" id="IPR029058">
    <property type="entry name" value="AB_hydrolase_fold"/>
</dbReference>
<dbReference type="SUPFAM" id="SSF53474">
    <property type="entry name" value="alpha/beta-Hydrolases"/>
    <property type="match status" value="1"/>
</dbReference>
<evidence type="ECO:0000313" key="3">
    <source>
        <dbReference type="Proteomes" id="UP000644610"/>
    </source>
</evidence>
<dbReference type="GO" id="GO:0016787">
    <property type="term" value="F:hydrolase activity"/>
    <property type="evidence" value="ECO:0007669"/>
    <property type="project" value="InterPro"/>
</dbReference>
<sequence length="247" mass="25801">MNDAIWAGTISVAGHENAELEAYLARPLGEEPRGGVVVIHHMPGYDEASKEIVRKFAAHGYAAVCPNLYSREGAGVSPDDQAAAARAKGGVPDEQLVGDVAGAAAHLNGLDHANGKIGVIGFCSGGRQTFLAACSLQIDAAVDCYGAFVVNEPPAESGMKVTSLLSKAPGLSSPLLGLFGADDSFPGPEEVAVLAAELEKLGKDHEFHTYPDAGHAFFAVDRPSYRPAAAVDGWKKIFDFYGRHLSA</sequence>